<accession>A0A9Q9C2V0</accession>
<evidence type="ECO:0000256" key="1">
    <source>
        <dbReference type="ARBA" id="ARBA00010346"/>
    </source>
</evidence>
<keyword evidence="2" id="KW-0472">Membrane</keyword>
<dbReference type="InterPro" id="IPR019081">
    <property type="entry name" value="UPF0328"/>
</dbReference>
<feature type="transmembrane region" description="Helical" evidence="2">
    <location>
        <begin position="15"/>
        <end position="34"/>
    </location>
</feature>
<proteinExistence type="inferred from homology"/>
<feature type="transmembrane region" description="Helical" evidence="2">
    <location>
        <begin position="209"/>
        <end position="232"/>
    </location>
</feature>
<feature type="transmembrane region" description="Helical" evidence="2">
    <location>
        <begin position="118"/>
        <end position="141"/>
    </location>
</feature>
<keyword evidence="2" id="KW-1133">Transmembrane helix</keyword>
<dbReference type="Pfam" id="PF09591">
    <property type="entry name" value="DUF2463"/>
    <property type="match status" value="1"/>
</dbReference>
<feature type="transmembrane region" description="Helical" evidence="2">
    <location>
        <begin position="81"/>
        <end position="106"/>
    </location>
</feature>
<dbReference type="AlphaFoldDB" id="A0A9Q9C2V0"/>
<evidence type="ECO:0000313" key="3">
    <source>
        <dbReference type="EMBL" id="UTX43096.1"/>
    </source>
</evidence>
<dbReference type="Proteomes" id="UP001059546">
    <property type="component" value="Chromosome V"/>
</dbReference>
<keyword evidence="2" id="KW-0812">Transmembrane</keyword>
<protein>
    <submittedName>
        <fullName evidence="3">DUF2463 domain-containing protein</fullName>
    </submittedName>
</protein>
<feature type="transmembrane region" description="Helical" evidence="2">
    <location>
        <begin position="46"/>
        <end position="66"/>
    </location>
</feature>
<feature type="transmembrane region" description="Helical" evidence="2">
    <location>
        <begin position="147"/>
        <end position="166"/>
    </location>
</feature>
<feature type="transmembrane region" description="Helical" evidence="2">
    <location>
        <begin position="173"/>
        <end position="189"/>
    </location>
</feature>
<comment type="similarity">
    <text evidence="1">Belongs to the UPF0328 family.</text>
</comment>
<gene>
    <name evidence="3" type="ORF">GPU96_05g08350</name>
</gene>
<dbReference type="EMBL" id="CP075151">
    <property type="protein sequence ID" value="UTX43096.1"/>
    <property type="molecule type" value="Genomic_DNA"/>
</dbReference>
<evidence type="ECO:0000313" key="4">
    <source>
        <dbReference type="Proteomes" id="UP001059546"/>
    </source>
</evidence>
<evidence type="ECO:0000256" key="2">
    <source>
        <dbReference type="SAM" id="Phobius"/>
    </source>
</evidence>
<organism evidence="3 4">
    <name type="scientific">Encephalitozoon hellem</name>
    <name type="common">Microsporidian parasite</name>
    <dbReference type="NCBI Taxonomy" id="27973"/>
    <lineage>
        <taxon>Eukaryota</taxon>
        <taxon>Fungi</taxon>
        <taxon>Fungi incertae sedis</taxon>
        <taxon>Microsporidia</taxon>
        <taxon>Unikaryonidae</taxon>
        <taxon>Encephalitozoon</taxon>
    </lineage>
</organism>
<name>A0A9Q9C2V0_ENCHE</name>
<sequence length="234" mass="26250">MDSTSHQTGIIQASAKHIFAIVSIAFPAVMHFLIGSSMKDSLAFKFMAIFLPFLYSASQNFSLFLISRDSEYKSPSLLHSILYFFITLSLIAFSAIDVISTIIFTLEKYDNDASFSILLPSFVVSRAYLLSTSCIFAPGSIQFTDTGFNLFIDILILLRIIAGIAFPIDDSSFIYIAALSFIFILLRSLNLGSRLPLDTDYALWRQLLAFFIFGISIFVYMIMARIVISVFINH</sequence>
<reference evidence="3" key="1">
    <citation type="submission" date="2021-05" db="EMBL/GenBank/DDBJ databases">
        <title>Encephalitozoon hellem ATCC 50604 Complete Genome.</title>
        <authorList>
            <person name="Mascarenhas dos Santos A.C."/>
            <person name="Julian A.T."/>
            <person name="Pombert J.-F."/>
        </authorList>
    </citation>
    <scope>NUCLEOTIDE SEQUENCE</scope>
    <source>
        <strain evidence="3">ATCC 50604</strain>
    </source>
</reference>